<proteinExistence type="predicted"/>
<evidence type="ECO:0000313" key="3">
    <source>
        <dbReference type="Proteomes" id="UP001458880"/>
    </source>
</evidence>
<sequence>MWHIFNNDNCEEGEIQSLADALIKHYQDIYAPGQVICIDESLIPFQGRLVIKQYIPEKSHKYGVKIFKLCCGKGYTWNLQIYAGKQRDKGASVPTNLVMNLSKDLLDAGRTIVTYNYYTSVELANRLLDRGTHLVGTLRSNRKGNPREVTGRKLNRAKYMAKKMKGVFVW</sequence>
<evidence type="ECO:0000259" key="1">
    <source>
        <dbReference type="Pfam" id="PF13843"/>
    </source>
</evidence>
<dbReference type="InterPro" id="IPR029526">
    <property type="entry name" value="PGBD"/>
</dbReference>
<feature type="domain" description="PiggyBac transposable element-derived protein" evidence="1">
    <location>
        <begin position="13"/>
        <end position="158"/>
    </location>
</feature>
<dbReference type="Pfam" id="PF13843">
    <property type="entry name" value="DDE_Tnp_1_7"/>
    <property type="match status" value="1"/>
</dbReference>
<gene>
    <name evidence="2" type="ORF">QE152_g31361</name>
</gene>
<accession>A0AAW1J2J0</accession>
<dbReference type="AlphaFoldDB" id="A0AAW1J2J0"/>
<name>A0AAW1J2J0_POPJA</name>
<comment type="caution">
    <text evidence="2">The sequence shown here is derived from an EMBL/GenBank/DDBJ whole genome shotgun (WGS) entry which is preliminary data.</text>
</comment>
<evidence type="ECO:0000313" key="2">
    <source>
        <dbReference type="EMBL" id="KAK9696791.1"/>
    </source>
</evidence>
<protein>
    <submittedName>
        <fullName evidence="2">Transposase IS4</fullName>
    </submittedName>
</protein>
<keyword evidence="3" id="KW-1185">Reference proteome</keyword>
<dbReference type="EMBL" id="JASPKY010000442">
    <property type="protein sequence ID" value="KAK9696791.1"/>
    <property type="molecule type" value="Genomic_DNA"/>
</dbReference>
<dbReference type="PANTHER" id="PTHR46599">
    <property type="entry name" value="PIGGYBAC TRANSPOSABLE ELEMENT-DERIVED PROTEIN 4"/>
    <property type="match status" value="1"/>
</dbReference>
<reference evidence="2 3" key="1">
    <citation type="journal article" date="2024" name="BMC Genomics">
        <title>De novo assembly and annotation of Popillia japonica's genome with initial clues to its potential as an invasive pest.</title>
        <authorList>
            <person name="Cucini C."/>
            <person name="Boschi S."/>
            <person name="Funari R."/>
            <person name="Cardaioli E."/>
            <person name="Iannotti N."/>
            <person name="Marturano G."/>
            <person name="Paoli F."/>
            <person name="Bruttini M."/>
            <person name="Carapelli A."/>
            <person name="Frati F."/>
            <person name="Nardi F."/>
        </authorList>
    </citation>
    <scope>NUCLEOTIDE SEQUENCE [LARGE SCALE GENOMIC DNA]</scope>
    <source>
        <strain evidence="2">DMR45628</strain>
    </source>
</reference>
<dbReference type="Proteomes" id="UP001458880">
    <property type="component" value="Unassembled WGS sequence"/>
</dbReference>
<organism evidence="2 3">
    <name type="scientific">Popillia japonica</name>
    <name type="common">Japanese beetle</name>
    <dbReference type="NCBI Taxonomy" id="7064"/>
    <lineage>
        <taxon>Eukaryota</taxon>
        <taxon>Metazoa</taxon>
        <taxon>Ecdysozoa</taxon>
        <taxon>Arthropoda</taxon>
        <taxon>Hexapoda</taxon>
        <taxon>Insecta</taxon>
        <taxon>Pterygota</taxon>
        <taxon>Neoptera</taxon>
        <taxon>Endopterygota</taxon>
        <taxon>Coleoptera</taxon>
        <taxon>Polyphaga</taxon>
        <taxon>Scarabaeiformia</taxon>
        <taxon>Scarabaeidae</taxon>
        <taxon>Rutelinae</taxon>
        <taxon>Popillia</taxon>
    </lineage>
</organism>
<dbReference type="PANTHER" id="PTHR46599:SF3">
    <property type="entry name" value="PIGGYBAC TRANSPOSABLE ELEMENT-DERIVED PROTEIN 4"/>
    <property type="match status" value="1"/>
</dbReference>